<protein>
    <submittedName>
        <fullName evidence="2">Phosphotransferase</fullName>
    </submittedName>
</protein>
<accession>A0ABS1RWY5</accession>
<dbReference type="InterPro" id="IPR002575">
    <property type="entry name" value="Aminoglycoside_PTrfase"/>
</dbReference>
<gene>
    <name evidence="2" type="ORF">JMM60_17630</name>
</gene>
<feature type="domain" description="Aminoglycoside phosphotransferase" evidence="1">
    <location>
        <begin position="47"/>
        <end position="226"/>
    </location>
</feature>
<dbReference type="InterPro" id="IPR011009">
    <property type="entry name" value="Kinase-like_dom_sf"/>
</dbReference>
<dbReference type="EMBL" id="JAESJJ010000030">
    <property type="protein sequence ID" value="MBL3610585.1"/>
    <property type="molecule type" value="Genomic_DNA"/>
</dbReference>
<comment type="caution">
    <text evidence="2">The sequence shown here is derived from an EMBL/GenBank/DDBJ whole genome shotgun (WGS) entry which is preliminary data.</text>
</comment>
<keyword evidence="3" id="KW-1185">Reference proteome</keyword>
<reference evidence="2 3" key="1">
    <citation type="submission" date="2021-01" db="EMBL/GenBank/DDBJ databases">
        <title>Draft genomes of Rhodovulum sulfidophilum.</title>
        <authorList>
            <person name="Guzman M.S."/>
        </authorList>
    </citation>
    <scope>NUCLEOTIDE SEQUENCE [LARGE SCALE GENOMIC DNA]</scope>
    <source>
        <strain evidence="2 3">AB35</strain>
    </source>
</reference>
<evidence type="ECO:0000313" key="2">
    <source>
        <dbReference type="EMBL" id="MBL3610585.1"/>
    </source>
</evidence>
<dbReference type="RefSeq" id="WP_202250159.1">
    <property type="nucleotide sequence ID" value="NZ_JAESJJ010000030.1"/>
</dbReference>
<dbReference type="Gene3D" id="3.90.1200.10">
    <property type="match status" value="1"/>
</dbReference>
<organism evidence="2 3">
    <name type="scientific">Rhodovulum sulfidophilum</name>
    <name type="common">Rhodobacter sulfidophilus</name>
    <dbReference type="NCBI Taxonomy" id="35806"/>
    <lineage>
        <taxon>Bacteria</taxon>
        <taxon>Pseudomonadati</taxon>
        <taxon>Pseudomonadota</taxon>
        <taxon>Alphaproteobacteria</taxon>
        <taxon>Rhodobacterales</taxon>
        <taxon>Paracoccaceae</taxon>
        <taxon>Rhodovulum</taxon>
    </lineage>
</organism>
<evidence type="ECO:0000313" key="3">
    <source>
        <dbReference type="Proteomes" id="UP000604473"/>
    </source>
</evidence>
<dbReference type="SUPFAM" id="SSF56112">
    <property type="entry name" value="Protein kinase-like (PK-like)"/>
    <property type="match status" value="1"/>
</dbReference>
<evidence type="ECO:0000259" key="1">
    <source>
        <dbReference type="Pfam" id="PF01636"/>
    </source>
</evidence>
<proteinExistence type="predicted"/>
<dbReference type="Pfam" id="PF01636">
    <property type="entry name" value="APH"/>
    <property type="match status" value="1"/>
</dbReference>
<sequence>MNIPAASLAMPVLRQRDTSLQVWRVNKHGTLVAGFADTVITVTPEASRSNRRSEAILDALQPCAPDIALHPLSTTAVNGSVVTVFPRGLALEPSTETYTEALALLKRLHCVQVSPLLPALSNDFLAKGRYCPDTAWAALFEPTVVRLRDDIRCAIADERRRATEAFTCGAFANHPACLIHGDVQIENMIQLNGALRLIDWEDARLDHPLMDIAQFFFANSVPQTDVKSLMAAYSPELQVSDLRLFSFLNFLWTTLFMQNHRALMDAARRWALQHDLPPILQGLCQDTLASFEENTP</sequence>
<dbReference type="Proteomes" id="UP000604473">
    <property type="component" value="Unassembled WGS sequence"/>
</dbReference>
<name>A0ABS1RWY5_RHOSU</name>